<comment type="caution">
    <text evidence="1">The sequence shown here is derived from an EMBL/GenBank/DDBJ whole genome shotgun (WGS) entry which is preliminary data.</text>
</comment>
<dbReference type="Gramene" id="PRQ26504">
    <property type="protein sequence ID" value="PRQ26504"/>
    <property type="gene ID" value="RchiOBHm_Chr6g0295361"/>
</dbReference>
<evidence type="ECO:0000313" key="1">
    <source>
        <dbReference type="EMBL" id="PRQ26504.1"/>
    </source>
</evidence>
<dbReference type="AlphaFoldDB" id="A0A2P6PX64"/>
<reference evidence="1 2" key="1">
    <citation type="journal article" date="2018" name="Nat. Genet.">
        <title>The Rosa genome provides new insights in the design of modern roses.</title>
        <authorList>
            <person name="Bendahmane M."/>
        </authorList>
    </citation>
    <scope>NUCLEOTIDE SEQUENCE [LARGE SCALE GENOMIC DNA]</scope>
    <source>
        <strain evidence="2">cv. Old Blush</strain>
    </source>
</reference>
<dbReference type="Proteomes" id="UP000238479">
    <property type="component" value="Chromosome 6"/>
</dbReference>
<organism evidence="1 2">
    <name type="scientific">Rosa chinensis</name>
    <name type="common">China rose</name>
    <dbReference type="NCBI Taxonomy" id="74649"/>
    <lineage>
        <taxon>Eukaryota</taxon>
        <taxon>Viridiplantae</taxon>
        <taxon>Streptophyta</taxon>
        <taxon>Embryophyta</taxon>
        <taxon>Tracheophyta</taxon>
        <taxon>Spermatophyta</taxon>
        <taxon>Magnoliopsida</taxon>
        <taxon>eudicotyledons</taxon>
        <taxon>Gunneridae</taxon>
        <taxon>Pentapetalae</taxon>
        <taxon>rosids</taxon>
        <taxon>fabids</taxon>
        <taxon>Rosales</taxon>
        <taxon>Rosaceae</taxon>
        <taxon>Rosoideae</taxon>
        <taxon>Rosoideae incertae sedis</taxon>
        <taxon>Rosa</taxon>
    </lineage>
</organism>
<name>A0A2P6PX64_ROSCH</name>
<keyword evidence="2" id="KW-1185">Reference proteome</keyword>
<protein>
    <submittedName>
        <fullName evidence="1">Uncharacterized protein</fullName>
    </submittedName>
</protein>
<evidence type="ECO:0000313" key="2">
    <source>
        <dbReference type="Proteomes" id="UP000238479"/>
    </source>
</evidence>
<accession>A0A2P6PX64</accession>
<proteinExistence type="predicted"/>
<sequence>MFTGNSFFLWAKRKGRFPRLFIIVRRMSDGMKWSAFMCASMSSLLSFNWSRESSSFAYFIVFG</sequence>
<gene>
    <name evidence="1" type="ORF">RchiOBHm_Chr6g0295361</name>
</gene>
<dbReference type="EMBL" id="PDCK01000044">
    <property type="protein sequence ID" value="PRQ26504.1"/>
    <property type="molecule type" value="Genomic_DNA"/>
</dbReference>